<evidence type="ECO:0000313" key="2">
    <source>
        <dbReference type="EMBL" id="KAF5331597.1"/>
    </source>
</evidence>
<evidence type="ECO:0000256" key="1">
    <source>
        <dbReference type="SAM" id="MobiDB-lite"/>
    </source>
</evidence>
<organism evidence="2 3">
    <name type="scientific">Ephemerocybe angulata</name>
    <dbReference type="NCBI Taxonomy" id="980116"/>
    <lineage>
        <taxon>Eukaryota</taxon>
        <taxon>Fungi</taxon>
        <taxon>Dikarya</taxon>
        <taxon>Basidiomycota</taxon>
        <taxon>Agaricomycotina</taxon>
        <taxon>Agaricomycetes</taxon>
        <taxon>Agaricomycetidae</taxon>
        <taxon>Agaricales</taxon>
        <taxon>Agaricineae</taxon>
        <taxon>Psathyrellaceae</taxon>
        <taxon>Ephemerocybe</taxon>
    </lineage>
</organism>
<reference evidence="2 3" key="1">
    <citation type="journal article" date="2020" name="ISME J.">
        <title>Uncovering the hidden diversity of litter-decomposition mechanisms in mushroom-forming fungi.</title>
        <authorList>
            <person name="Floudas D."/>
            <person name="Bentzer J."/>
            <person name="Ahren D."/>
            <person name="Johansson T."/>
            <person name="Persson P."/>
            <person name="Tunlid A."/>
        </authorList>
    </citation>
    <scope>NUCLEOTIDE SEQUENCE [LARGE SCALE GENOMIC DNA]</scope>
    <source>
        <strain evidence="2 3">CBS 175.51</strain>
    </source>
</reference>
<evidence type="ECO:0000313" key="3">
    <source>
        <dbReference type="Proteomes" id="UP000541558"/>
    </source>
</evidence>
<feature type="compositionally biased region" description="Polar residues" evidence="1">
    <location>
        <begin position="159"/>
        <end position="170"/>
    </location>
</feature>
<accession>A0A8H5C076</accession>
<feature type="region of interest" description="Disordered" evidence="1">
    <location>
        <begin position="202"/>
        <end position="249"/>
    </location>
</feature>
<feature type="region of interest" description="Disordered" evidence="1">
    <location>
        <begin position="159"/>
        <end position="178"/>
    </location>
</feature>
<proteinExistence type="predicted"/>
<protein>
    <submittedName>
        <fullName evidence="2">Uncharacterized protein</fullName>
    </submittedName>
</protein>
<dbReference type="EMBL" id="JAACJK010000113">
    <property type="protein sequence ID" value="KAF5331597.1"/>
    <property type="molecule type" value="Genomic_DNA"/>
</dbReference>
<name>A0A8H5C076_9AGAR</name>
<feature type="compositionally biased region" description="Polar residues" evidence="1">
    <location>
        <begin position="202"/>
        <end position="214"/>
    </location>
</feature>
<sequence>MQMLRRLGEFTLTLIFTLSPFIIPSGFATRHLGPGNSYLKLTTSHFPTAPQFVLPCHELDVQDVPPTWSRQCDFLNAALLENCPVKKCCTSTFLKEFLECKRVTEGTELNPEAQSSLNAIVAKCKAAGKPVIFFYLPEMTPPAPAPSKRNTAPLATTNLDSAESSSTTSGKAHRPGSHDIPAAAIGILLDDGLTKIEGISSSTKSTAPLTSRPQTIEAPAPSDPTSTISGGVILNPELNSDRRARASEG</sequence>
<dbReference type="AlphaFoldDB" id="A0A8H5C076"/>
<comment type="caution">
    <text evidence="2">The sequence shown here is derived from an EMBL/GenBank/DDBJ whole genome shotgun (WGS) entry which is preliminary data.</text>
</comment>
<feature type="compositionally biased region" description="Basic and acidic residues" evidence="1">
    <location>
        <begin position="239"/>
        <end position="249"/>
    </location>
</feature>
<gene>
    <name evidence="2" type="ORF">D9611_007579</name>
</gene>
<dbReference type="Proteomes" id="UP000541558">
    <property type="component" value="Unassembled WGS sequence"/>
</dbReference>
<keyword evidence="3" id="KW-1185">Reference proteome</keyword>